<dbReference type="CDD" id="cd00483">
    <property type="entry name" value="HPPK"/>
    <property type="match status" value="1"/>
</dbReference>
<evidence type="ECO:0000313" key="14">
    <source>
        <dbReference type="EMBL" id="MDP0589213.1"/>
    </source>
</evidence>
<dbReference type="NCBIfam" id="TIGR01498">
    <property type="entry name" value="folK"/>
    <property type="match status" value="1"/>
</dbReference>
<evidence type="ECO:0000256" key="1">
    <source>
        <dbReference type="ARBA" id="ARBA00005051"/>
    </source>
</evidence>
<dbReference type="Pfam" id="PF01288">
    <property type="entry name" value="HPPK"/>
    <property type="match status" value="1"/>
</dbReference>
<evidence type="ECO:0000256" key="2">
    <source>
        <dbReference type="ARBA" id="ARBA00005810"/>
    </source>
</evidence>
<evidence type="ECO:0000256" key="4">
    <source>
        <dbReference type="ARBA" id="ARBA00016218"/>
    </source>
</evidence>
<reference evidence="14 15" key="1">
    <citation type="journal article" date="2023" name="bioRxiv">
        <title>An intranuclear bacterial parasite of deep-sea mussels expresses apoptosis inhibitors acquired from its host.</title>
        <authorList>
            <person name="Gonzalez Porras M.A."/>
            <person name="Assie A."/>
            <person name="Tietjen M."/>
            <person name="Violette M."/>
            <person name="Kleiner M."/>
            <person name="Gruber-Vodicka H."/>
            <person name="Dubilier N."/>
            <person name="Leisch N."/>
        </authorList>
    </citation>
    <scope>NUCLEOTIDE SEQUENCE [LARGE SCALE GENOMIC DNA]</scope>
    <source>
        <strain evidence="14">IAP13</strain>
    </source>
</reference>
<evidence type="ECO:0000256" key="10">
    <source>
        <dbReference type="ARBA" id="ARBA00029409"/>
    </source>
</evidence>
<keyword evidence="9" id="KW-0289">Folate biosynthesis</keyword>
<evidence type="ECO:0000256" key="11">
    <source>
        <dbReference type="ARBA" id="ARBA00029766"/>
    </source>
</evidence>
<evidence type="ECO:0000256" key="3">
    <source>
        <dbReference type="ARBA" id="ARBA00013253"/>
    </source>
</evidence>
<proteinExistence type="inferred from homology"/>
<evidence type="ECO:0000256" key="7">
    <source>
        <dbReference type="ARBA" id="ARBA00022777"/>
    </source>
</evidence>
<dbReference type="Gene3D" id="3.30.70.560">
    <property type="entry name" value="7,8-Dihydro-6-hydroxymethylpterin-pyrophosphokinase HPPK"/>
    <property type="match status" value="1"/>
</dbReference>
<dbReference type="GO" id="GO:0046656">
    <property type="term" value="P:folic acid biosynthetic process"/>
    <property type="evidence" value="ECO:0007669"/>
    <property type="project" value="UniProtKB-KW"/>
</dbReference>
<dbReference type="Proteomes" id="UP001178148">
    <property type="component" value="Unassembled WGS sequence"/>
</dbReference>
<dbReference type="GO" id="GO:0005524">
    <property type="term" value="F:ATP binding"/>
    <property type="evidence" value="ECO:0007669"/>
    <property type="project" value="UniProtKB-KW"/>
</dbReference>
<keyword evidence="8" id="KW-0067">ATP-binding</keyword>
<sequence>MAITTTSYIALGSNLGNSGHQLQRAVDDMASEKSINLLRCSKLYRSSPIGPSGQQDYYNAVIAVSTDLSPESLLDTLQSIEYKYGRIRTVRWGPRTLDLDILLYGDQTINTSRLTIPHYQLHLRPFTLYPLNDIASDLIVPGHGCLFSLLDNISSAELNIVADSWPWL</sequence>
<evidence type="ECO:0000256" key="9">
    <source>
        <dbReference type="ARBA" id="ARBA00022909"/>
    </source>
</evidence>
<protein>
    <recommendedName>
        <fullName evidence="4">2-amino-4-hydroxy-6-hydroxymethyldihydropteridine pyrophosphokinase</fullName>
        <ecNumber evidence="3">2.7.6.3</ecNumber>
    </recommendedName>
    <alternativeName>
        <fullName evidence="11">6-hydroxymethyl-7,8-dihydropterin pyrophosphokinase</fullName>
    </alternativeName>
    <alternativeName>
        <fullName evidence="12">7,8-dihydro-6-hydroxymethylpterin-pyrophosphokinase</fullName>
    </alternativeName>
</protein>
<feature type="domain" description="7,8-dihydro-6-hydroxymethylpterin-pyrophosphokinase" evidence="13">
    <location>
        <begin position="91"/>
        <end position="102"/>
    </location>
</feature>
<evidence type="ECO:0000256" key="6">
    <source>
        <dbReference type="ARBA" id="ARBA00022741"/>
    </source>
</evidence>
<name>A0AA90SY35_9GAMM</name>
<evidence type="ECO:0000259" key="13">
    <source>
        <dbReference type="PROSITE" id="PS00794"/>
    </source>
</evidence>
<organism evidence="14 15">
    <name type="scientific">Candidatus Endonucleibacter bathymodioli</name>
    <dbReference type="NCBI Taxonomy" id="539814"/>
    <lineage>
        <taxon>Bacteria</taxon>
        <taxon>Pseudomonadati</taxon>
        <taxon>Pseudomonadota</taxon>
        <taxon>Gammaproteobacteria</taxon>
        <taxon>Oceanospirillales</taxon>
        <taxon>Endozoicomonadaceae</taxon>
        <taxon>Candidatus Endonucleibacter</taxon>
    </lineage>
</organism>
<comment type="similarity">
    <text evidence="2">Belongs to the HPPK family.</text>
</comment>
<dbReference type="PANTHER" id="PTHR43071:SF1">
    <property type="entry name" value="2-AMINO-4-HYDROXY-6-HYDROXYMETHYLDIHYDROPTERIDINE PYROPHOSPHOKINASE"/>
    <property type="match status" value="1"/>
</dbReference>
<dbReference type="GO" id="GO:0003848">
    <property type="term" value="F:2-amino-4-hydroxy-6-hydroxymethyldihydropteridine diphosphokinase activity"/>
    <property type="evidence" value="ECO:0007669"/>
    <property type="project" value="UniProtKB-EC"/>
</dbReference>
<accession>A0AA90SY35</accession>
<dbReference type="InterPro" id="IPR035907">
    <property type="entry name" value="Hppk_sf"/>
</dbReference>
<dbReference type="PANTHER" id="PTHR43071">
    <property type="entry name" value="2-AMINO-4-HYDROXY-6-HYDROXYMETHYLDIHYDROPTERIDINE PYROPHOSPHOKINASE"/>
    <property type="match status" value="1"/>
</dbReference>
<dbReference type="EMBL" id="JASXSV010000011">
    <property type="protein sequence ID" value="MDP0589213.1"/>
    <property type="molecule type" value="Genomic_DNA"/>
</dbReference>
<gene>
    <name evidence="14" type="primary">folK</name>
    <name evidence="14" type="ORF">QS748_08490</name>
</gene>
<dbReference type="SUPFAM" id="SSF55083">
    <property type="entry name" value="6-hydroxymethyl-7,8-dihydropterin pyrophosphokinase, HPPK"/>
    <property type="match status" value="1"/>
</dbReference>
<comment type="caution">
    <text evidence="14">The sequence shown here is derived from an EMBL/GenBank/DDBJ whole genome shotgun (WGS) entry which is preliminary data.</text>
</comment>
<dbReference type="GO" id="GO:0016301">
    <property type="term" value="F:kinase activity"/>
    <property type="evidence" value="ECO:0007669"/>
    <property type="project" value="UniProtKB-KW"/>
</dbReference>
<dbReference type="InterPro" id="IPR000550">
    <property type="entry name" value="Hppk"/>
</dbReference>
<evidence type="ECO:0000256" key="12">
    <source>
        <dbReference type="ARBA" id="ARBA00033413"/>
    </source>
</evidence>
<comment type="function">
    <text evidence="10">Catalyzes the transfer of pyrophosphate from adenosine triphosphate (ATP) to 6-hydroxymethyl-7,8-dihydropterin, an enzymatic step in folate biosynthesis pathway.</text>
</comment>
<dbReference type="EC" id="2.7.6.3" evidence="3"/>
<keyword evidence="5 14" id="KW-0808">Transferase</keyword>
<dbReference type="AlphaFoldDB" id="A0AA90SY35"/>
<evidence type="ECO:0000256" key="8">
    <source>
        <dbReference type="ARBA" id="ARBA00022840"/>
    </source>
</evidence>
<comment type="pathway">
    <text evidence="1">Cofactor biosynthesis; tetrahydrofolate biosynthesis; 2-amino-4-hydroxy-6-hydroxymethyl-7,8-dihydropteridine diphosphate from 7,8-dihydroneopterin triphosphate: step 4/4.</text>
</comment>
<keyword evidence="15" id="KW-1185">Reference proteome</keyword>
<keyword evidence="7" id="KW-0418">Kinase</keyword>
<dbReference type="PROSITE" id="PS00794">
    <property type="entry name" value="HPPK"/>
    <property type="match status" value="1"/>
</dbReference>
<evidence type="ECO:0000313" key="15">
    <source>
        <dbReference type="Proteomes" id="UP001178148"/>
    </source>
</evidence>
<evidence type="ECO:0000256" key="5">
    <source>
        <dbReference type="ARBA" id="ARBA00022679"/>
    </source>
</evidence>
<keyword evidence="6" id="KW-0547">Nucleotide-binding</keyword>